<dbReference type="GO" id="GO:0005085">
    <property type="term" value="F:guanyl-nucleotide exchange factor activity"/>
    <property type="evidence" value="ECO:0007669"/>
    <property type="project" value="TreeGrafter"/>
</dbReference>
<reference evidence="4 5" key="1">
    <citation type="journal article" date="2013" name="PLoS ONE">
        <title>Genomic and secretomic analyses reveal unique features of the lignocellulolytic enzyme system of Penicillium decumbens.</title>
        <authorList>
            <person name="Liu G."/>
            <person name="Zhang L."/>
            <person name="Wei X."/>
            <person name="Zou G."/>
            <person name="Qin Y."/>
            <person name="Ma L."/>
            <person name="Li J."/>
            <person name="Zheng H."/>
            <person name="Wang S."/>
            <person name="Wang C."/>
            <person name="Xun L."/>
            <person name="Zhao G.-P."/>
            <person name="Zhou Z."/>
            <person name="Qu Y."/>
        </authorList>
    </citation>
    <scope>NUCLEOTIDE SEQUENCE [LARGE SCALE GENOMIC DNA]</scope>
    <source>
        <strain evidence="5">114-2 / CGMCC 5302</strain>
    </source>
</reference>
<dbReference type="InterPro" id="IPR016123">
    <property type="entry name" value="Mog1/PsbP_a/b/a-sand"/>
</dbReference>
<dbReference type="GO" id="GO:0006606">
    <property type="term" value="P:protein import into nucleus"/>
    <property type="evidence" value="ECO:0007669"/>
    <property type="project" value="TreeGrafter"/>
</dbReference>
<dbReference type="GO" id="GO:0005634">
    <property type="term" value="C:nucleus"/>
    <property type="evidence" value="ECO:0007669"/>
    <property type="project" value="TreeGrafter"/>
</dbReference>
<accession>S8B367</accession>
<keyword evidence="2" id="KW-0813">Transport</keyword>
<dbReference type="OrthoDB" id="10255285at2759"/>
<evidence type="ECO:0000256" key="3">
    <source>
        <dbReference type="ARBA" id="ARBA00022927"/>
    </source>
</evidence>
<keyword evidence="3" id="KW-0653">Protein transport</keyword>
<dbReference type="Proteomes" id="UP000019376">
    <property type="component" value="Unassembled WGS sequence"/>
</dbReference>
<evidence type="ECO:0008006" key="6">
    <source>
        <dbReference type="Google" id="ProtNLM"/>
    </source>
</evidence>
<organism evidence="4 5">
    <name type="scientific">Penicillium oxalicum (strain 114-2 / CGMCC 5302)</name>
    <name type="common">Penicillium decumbens</name>
    <dbReference type="NCBI Taxonomy" id="933388"/>
    <lineage>
        <taxon>Eukaryota</taxon>
        <taxon>Fungi</taxon>
        <taxon>Dikarya</taxon>
        <taxon>Ascomycota</taxon>
        <taxon>Pezizomycotina</taxon>
        <taxon>Eurotiomycetes</taxon>
        <taxon>Eurotiomycetidae</taxon>
        <taxon>Eurotiales</taxon>
        <taxon>Aspergillaceae</taxon>
        <taxon>Penicillium</taxon>
    </lineage>
</organism>
<evidence type="ECO:0000313" key="5">
    <source>
        <dbReference type="Proteomes" id="UP000019376"/>
    </source>
</evidence>
<name>S8B367_PENO1</name>
<dbReference type="eggNOG" id="ENOG502SBJN">
    <property type="taxonomic scope" value="Eukaryota"/>
</dbReference>
<proteinExistence type="inferred from homology"/>
<dbReference type="GO" id="GO:0031267">
    <property type="term" value="F:small GTPase binding"/>
    <property type="evidence" value="ECO:0007669"/>
    <property type="project" value="TreeGrafter"/>
</dbReference>
<sequence length="241" mass="25843">MSQVTMVDFFGGAIRGVVPQGWIDGSDLREVPDHQELFLSPSTLSTFIMEINQRVSREEALSTFATINHQHPSLSTAGNGVATWTTPETVDQGAALHHLNDLCDEGDAMQIVTPPTRVVPARLSGPAPPGSSVTAYRGIVQFLTTGRRRGTIGAVTDSAVAGAAIDGPSSGGVQVSKVTCHYLLVRLEAQETDLVMFFNVPHEEFDKNGDAQGLSREEAVGENTVAALVDQLEIRDWSLFV</sequence>
<dbReference type="AlphaFoldDB" id="S8B367"/>
<dbReference type="InterPro" id="IPR007681">
    <property type="entry name" value="Mog1"/>
</dbReference>
<dbReference type="PANTHER" id="PTHR15837">
    <property type="entry name" value="RAN GUANINE NUCLEOTIDE RELEASE FACTOR"/>
    <property type="match status" value="1"/>
</dbReference>
<dbReference type="PANTHER" id="PTHR15837:SF0">
    <property type="entry name" value="RAN GUANINE NUCLEOTIDE RELEASE FACTOR"/>
    <property type="match status" value="1"/>
</dbReference>
<evidence type="ECO:0000256" key="2">
    <source>
        <dbReference type="ARBA" id="ARBA00022448"/>
    </source>
</evidence>
<dbReference type="STRING" id="933388.S8B367"/>
<dbReference type="EMBL" id="KB644415">
    <property type="protein sequence ID" value="EPS33283.1"/>
    <property type="molecule type" value="Genomic_DNA"/>
</dbReference>
<keyword evidence="5" id="KW-1185">Reference proteome</keyword>
<dbReference type="Pfam" id="PF04603">
    <property type="entry name" value="Mog1"/>
    <property type="match status" value="1"/>
</dbReference>
<protein>
    <recommendedName>
        <fullName evidence="6">Ran-interacting Mog1 protein</fullName>
    </recommendedName>
</protein>
<comment type="similarity">
    <text evidence="1">Belongs to the MOG1 family.</text>
</comment>
<dbReference type="HOGENOM" id="CLU_081345_1_2_1"/>
<dbReference type="Gene3D" id="3.40.1000.10">
    <property type="entry name" value="Mog1/PsbP, alpha/beta/alpha sandwich"/>
    <property type="match status" value="1"/>
</dbReference>
<evidence type="ECO:0000313" key="4">
    <source>
        <dbReference type="EMBL" id="EPS33283.1"/>
    </source>
</evidence>
<evidence type="ECO:0000256" key="1">
    <source>
        <dbReference type="ARBA" id="ARBA00010307"/>
    </source>
</evidence>
<dbReference type="PhylomeDB" id="S8B367"/>
<dbReference type="SUPFAM" id="SSF55724">
    <property type="entry name" value="Mog1p/PsbP-like"/>
    <property type="match status" value="1"/>
</dbReference>
<gene>
    <name evidence="4" type="ORF">PDE_08245</name>
</gene>